<proteinExistence type="predicted"/>
<protein>
    <recommendedName>
        <fullName evidence="4">ABC transporter domain-containing protein</fullName>
    </recommendedName>
</protein>
<dbReference type="InterPro" id="IPR003439">
    <property type="entry name" value="ABC_transporter-like_ATP-bd"/>
</dbReference>
<accession>X1QL60</accession>
<feature type="domain" description="ABC transporter" evidence="4">
    <location>
        <begin position="33"/>
        <end position="78"/>
    </location>
</feature>
<dbReference type="EMBL" id="BARV01039249">
    <property type="protein sequence ID" value="GAI55526.1"/>
    <property type="molecule type" value="Genomic_DNA"/>
</dbReference>
<dbReference type="AlphaFoldDB" id="X1QL60"/>
<dbReference type="SUPFAM" id="SSF52540">
    <property type="entry name" value="P-loop containing nucleoside triphosphate hydrolases"/>
    <property type="match status" value="1"/>
</dbReference>
<dbReference type="PANTHER" id="PTHR43776:SF8">
    <property type="entry name" value="ABC TRANSPORTER, ATP-BINDING PROTEIN"/>
    <property type="match status" value="1"/>
</dbReference>
<keyword evidence="2" id="KW-0547">Nucleotide-binding</keyword>
<evidence type="ECO:0000256" key="1">
    <source>
        <dbReference type="ARBA" id="ARBA00022448"/>
    </source>
</evidence>
<organism evidence="5">
    <name type="scientific">marine sediment metagenome</name>
    <dbReference type="NCBI Taxonomy" id="412755"/>
    <lineage>
        <taxon>unclassified sequences</taxon>
        <taxon>metagenomes</taxon>
        <taxon>ecological metagenomes</taxon>
    </lineage>
</organism>
<evidence type="ECO:0000313" key="5">
    <source>
        <dbReference type="EMBL" id="GAI55526.1"/>
    </source>
</evidence>
<dbReference type="Pfam" id="PF00005">
    <property type="entry name" value="ABC_tran"/>
    <property type="match status" value="1"/>
</dbReference>
<gene>
    <name evidence="5" type="ORF">S06H3_60220</name>
</gene>
<evidence type="ECO:0000259" key="4">
    <source>
        <dbReference type="Pfam" id="PF00005"/>
    </source>
</evidence>
<sequence length="79" mass="8663">MNQPALAIKNLKKYFPVYSGFPSRIRDWIKAVDGVTLNIKKGETLGVVGESGCGKSTLVNTILRLEEPTSGEVILEEKN</sequence>
<dbReference type="GO" id="GO:0005524">
    <property type="term" value="F:ATP binding"/>
    <property type="evidence" value="ECO:0007669"/>
    <property type="project" value="UniProtKB-KW"/>
</dbReference>
<reference evidence="5" key="1">
    <citation type="journal article" date="2014" name="Front. Microbiol.">
        <title>High frequency of phylogenetically diverse reductive dehalogenase-homologous genes in deep subseafloor sedimentary metagenomes.</title>
        <authorList>
            <person name="Kawai M."/>
            <person name="Futagami T."/>
            <person name="Toyoda A."/>
            <person name="Takaki Y."/>
            <person name="Nishi S."/>
            <person name="Hori S."/>
            <person name="Arai W."/>
            <person name="Tsubouchi T."/>
            <person name="Morono Y."/>
            <person name="Uchiyama I."/>
            <person name="Ito T."/>
            <person name="Fujiyama A."/>
            <person name="Inagaki F."/>
            <person name="Takami H."/>
        </authorList>
    </citation>
    <scope>NUCLEOTIDE SEQUENCE</scope>
    <source>
        <strain evidence="5">Expedition CK06-06</strain>
    </source>
</reference>
<evidence type="ECO:0000256" key="3">
    <source>
        <dbReference type="ARBA" id="ARBA00022840"/>
    </source>
</evidence>
<dbReference type="Gene3D" id="3.40.50.300">
    <property type="entry name" value="P-loop containing nucleotide triphosphate hydrolases"/>
    <property type="match status" value="1"/>
</dbReference>
<keyword evidence="1" id="KW-0813">Transport</keyword>
<dbReference type="InterPro" id="IPR050319">
    <property type="entry name" value="ABC_transp_ATP-bind"/>
</dbReference>
<keyword evidence="3" id="KW-0067">ATP-binding</keyword>
<dbReference type="PANTHER" id="PTHR43776">
    <property type="entry name" value="TRANSPORT ATP-BINDING PROTEIN"/>
    <property type="match status" value="1"/>
</dbReference>
<comment type="caution">
    <text evidence="5">The sequence shown here is derived from an EMBL/GenBank/DDBJ whole genome shotgun (WGS) entry which is preliminary data.</text>
</comment>
<feature type="non-terminal residue" evidence="5">
    <location>
        <position position="79"/>
    </location>
</feature>
<name>X1QL60_9ZZZZ</name>
<evidence type="ECO:0000256" key="2">
    <source>
        <dbReference type="ARBA" id="ARBA00022741"/>
    </source>
</evidence>
<dbReference type="GO" id="GO:0016887">
    <property type="term" value="F:ATP hydrolysis activity"/>
    <property type="evidence" value="ECO:0007669"/>
    <property type="project" value="InterPro"/>
</dbReference>
<dbReference type="InterPro" id="IPR027417">
    <property type="entry name" value="P-loop_NTPase"/>
</dbReference>